<keyword evidence="1" id="KW-0732">Signal</keyword>
<name>A0A414L4H1_9BACE</name>
<proteinExistence type="predicted"/>
<dbReference type="Gene3D" id="2.60.40.2630">
    <property type="match status" value="1"/>
</dbReference>
<evidence type="ECO:0000313" key="2">
    <source>
        <dbReference type="EMBL" id="RHE89521.1"/>
    </source>
</evidence>
<dbReference type="EMBL" id="QSKV01000013">
    <property type="protein sequence ID" value="RHE89521.1"/>
    <property type="molecule type" value="Genomic_DNA"/>
</dbReference>
<evidence type="ECO:0000313" key="3">
    <source>
        <dbReference type="Proteomes" id="UP000285650"/>
    </source>
</evidence>
<reference evidence="2 3" key="1">
    <citation type="submission" date="2018-08" db="EMBL/GenBank/DDBJ databases">
        <title>A genome reference for cultivated species of the human gut microbiota.</title>
        <authorList>
            <person name="Zou Y."/>
            <person name="Xue W."/>
            <person name="Luo G."/>
        </authorList>
    </citation>
    <scope>NUCLEOTIDE SEQUENCE [LARGE SCALE GENOMIC DNA]</scope>
    <source>
        <strain evidence="2 3">AM27-17</strain>
    </source>
</reference>
<feature type="chain" id="PRO_5019313024" description="Fimbrillin family protein" evidence="1">
    <location>
        <begin position="31"/>
        <end position="289"/>
    </location>
</feature>
<comment type="caution">
    <text evidence="2">The sequence shown here is derived from an EMBL/GenBank/DDBJ whole genome shotgun (WGS) entry which is preliminary data.</text>
</comment>
<dbReference type="Proteomes" id="UP000285650">
    <property type="component" value="Unassembled WGS sequence"/>
</dbReference>
<evidence type="ECO:0000256" key="1">
    <source>
        <dbReference type="SAM" id="SignalP"/>
    </source>
</evidence>
<evidence type="ECO:0008006" key="4">
    <source>
        <dbReference type="Google" id="ProtNLM"/>
    </source>
</evidence>
<protein>
    <recommendedName>
        <fullName evidence="4">Fimbrillin family protein</fullName>
    </recommendedName>
</protein>
<sequence>MMNKTHIYTNYTGIRSQFRLLLLLMAGVFASCTQDGAGVATPLEISAEIGNPQTRADEDDPHLSDYDKKKFVAGDVIKISKGSTDVNYKRTAAGNWTPSVVTAPMTTTGSGETFTATFPNDFSSILANQSTHTNFWKSNRLTATATATGNRVSFSFAPAACKITVIVSFQADNTNGSATVAGNGLCSGNSATAETITLLKTSESSKRHTYAGIFSPKAAASYTISVKASALGTRTYKEKGAGLTLQAGYEYQYTFTATSELILTSVVVKDFAVDGNFGTGGEEDAGNAT</sequence>
<accession>A0A414L4H1</accession>
<gene>
    <name evidence="2" type="ORF">DW712_17540</name>
</gene>
<organism evidence="2 3">
    <name type="scientific">Bacteroides intestinalis</name>
    <dbReference type="NCBI Taxonomy" id="329854"/>
    <lineage>
        <taxon>Bacteria</taxon>
        <taxon>Pseudomonadati</taxon>
        <taxon>Bacteroidota</taxon>
        <taxon>Bacteroidia</taxon>
        <taxon>Bacteroidales</taxon>
        <taxon>Bacteroidaceae</taxon>
        <taxon>Bacteroides</taxon>
    </lineage>
</organism>
<feature type="signal peptide" evidence="1">
    <location>
        <begin position="1"/>
        <end position="30"/>
    </location>
</feature>
<dbReference type="AlphaFoldDB" id="A0A414L4H1"/>
<dbReference type="RefSeq" id="WP_118223071.1">
    <property type="nucleotide sequence ID" value="NZ_QSKV01000013.1"/>
</dbReference>
<dbReference type="PROSITE" id="PS51257">
    <property type="entry name" value="PROKAR_LIPOPROTEIN"/>
    <property type="match status" value="1"/>
</dbReference>